<name>A0AA89BL75_9ASTE</name>
<dbReference type="AlphaFoldDB" id="A0AA89BL75"/>
<evidence type="ECO:0000313" key="3">
    <source>
        <dbReference type="Proteomes" id="UP001188597"/>
    </source>
</evidence>
<accession>A0AA89BL75</accession>
<evidence type="ECO:0000313" key="2">
    <source>
        <dbReference type="EMBL" id="KAK3040742.1"/>
    </source>
</evidence>
<keyword evidence="3" id="KW-1185">Reference proteome</keyword>
<dbReference type="PANTHER" id="PTHR33782">
    <property type="entry name" value="OS01G0121600 PROTEIN"/>
    <property type="match status" value="1"/>
</dbReference>
<gene>
    <name evidence="2" type="ORF">RJ639_029264</name>
</gene>
<dbReference type="EMBL" id="JAVXUP010000048">
    <property type="protein sequence ID" value="KAK3040742.1"/>
    <property type="molecule type" value="Genomic_DNA"/>
</dbReference>
<comment type="caution">
    <text evidence="2">The sequence shown here is derived from an EMBL/GenBank/DDBJ whole genome shotgun (WGS) entry which is preliminary data.</text>
</comment>
<dbReference type="Proteomes" id="UP001188597">
    <property type="component" value="Unassembled WGS sequence"/>
</dbReference>
<reference evidence="2" key="1">
    <citation type="submission" date="2022-12" db="EMBL/GenBank/DDBJ databases">
        <title>Draft genome assemblies for two species of Escallonia (Escalloniales).</title>
        <authorList>
            <person name="Chanderbali A."/>
            <person name="Dervinis C."/>
            <person name="Anghel I."/>
            <person name="Soltis D."/>
            <person name="Soltis P."/>
            <person name="Zapata F."/>
        </authorList>
    </citation>
    <scope>NUCLEOTIDE SEQUENCE</scope>
    <source>
        <strain evidence="2">UCBG64.0493</strain>
        <tissue evidence="2">Leaf</tissue>
    </source>
</reference>
<sequence length="173" mass="19673">MATQTSSLYSLMLPPRPFSGNISRRRAGFYRRRNHSSNSVLALKRDARDRDHDGSRVVDENMIVLRKRIREMRTAEAKDEASGDWMEWEKGYYSSYNSDMSEAVGLLQHFLMETRPSLALGMVAIVIISVMISTTVVGLSLSFALHLISKSKTLQIGAYLRTDKCCHPDDLWL</sequence>
<organism evidence="2 3">
    <name type="scientific">Escallonia herrerae</name>
    <dbReference type="NCBI Taxonomy" id="1293975"/>
    <lineage>
        <taxon>Eukaryota</taxon>
        <taxon>Viridiplantae</taxon>
        <taxon>Streptophyta</taxon>
        <taxon>Embryophyta</taxon>
        <taxon>Tracheophyta</taxon>
        <taxon>Spermatophyta</taxon>
        <taxon>Magnoliopsida</taxon>
        <taxon>eudicotyledons</taxon>
        <taxon>Gunneridae</taxon>
        <taxon>Pentapetalae</taxon>
        <taxon>asterids</taxon>
        <taxon>campanulids</taxon>
        <taxon>Escalloniales</taxon>
        <taxon>Escalloniaceae</taxon>
        <taxon>Escallonia</taxon>
    </lineage>
</organism>
<dbReference type="PANTHER" id="PTHR33782:SF5">
    <property type="entry name" value="MEDIATOR OF RNA POLYMERASE II TRANSCRIPTION SUBUNIT"/>
    <property type="match status" value="1"/>
</dbReference>
<protein>
    <submittedName>
        <fullName evidence="2">Uncharacterized protein</fullName>
    </submittedName>
</protein>
<keyword evidence="1" id="KW-1133">Transmembrane helix</keyword>
<feature type="transmembrane region" description="Helical" evidence="1">
    <location>
        <begin position="118"/>
        <end position="145"/>
    </location>
</feature>
<keyword evidence="1" id="KW-0812">Transmembrane</keyword>
<keyword evidence="1" id="KW-0472">Membrane</keyword>
<proteinExistence type="predicted"/>
<evidence type="ECO:0000256" key="1">
    <source>
        <dbReference type="SAM" id="Phobius"/>
    </source>
</evidence>